<protein>
    <submittedName>
        <fullName evidence="1">Uncharacterized protein</fullName>
    </submittedName>
</protein>
<keyword evidence="2" id="KW-1185">Reference proteome</keyword>
<sequence length="282" mass="32595">MAVHLARAQGSIVSYEDMPTSETLISFQKFEGIFRLREAFNMLKMIDLDFGSLNPVDEEWDKATYIYQQVKVLDEAVKRLSGKQSCLTTNVYFPEMKKKFDTYCENCGLVSAIAVVLDPRFKFDIVERWFKEIFGHDADEYCARMRRIDYTLKQVHNEYSEGFNNSSDHFDMLDPLGMPSTSSKDDKNGKSEKSELERYLEEPNFPSVKDFDILTWWRVNTPKFPTLAKMARDFLAIPISTAQSNPSFNDSVMKIDPTAIDVDPKTAEAFVCVRDWKQKAEK</sequence>
<dbReference type="EMBL" id="CM047903">
    <property type="protein sequence ID" value="KAJ0091912.1"/>
    <property type="molecule type" value="Genomic_DNA"/>
</dbReference>
<gene>
    <name evidence="1" type="ORF">Patl1_26502</name>
</gene>
<name>A0ACC1AZ41_9ROSI</name>
<evidence type="ECO:0000313" key="1">
    <source>
        <dbReference type="EMBL" id="KAJ0091912.1"/>
    </source>
</evidence>
<organism evidence="1 2">
    <name type="scientific">Pistacia atlantica</name>
    <dbReference type="NCBI Taxonomy" id="434234"/>
    <lineage>
        <taxon>Eukaryota</taxon>
        <taxon>Viridiplantae</taxon>
        <taxon>Streptophyta</taxon>
        <taxon>Embryophyta</taxon>
        <taxon>Tracheophyta</taxon>
        <taxon>Spermatophyta</taxon>
        <taxon>Magnoliopsida</taxon>
        <taxon>eudicotyledons</taxon>
        <taxon>Gunneridae</taxon>
        <taxon>Pentapetalae</taxon>
        <taxon>rosids</taxon>
        <taxon>malvids</taxon>
        <taxon>Sapindales</taxon>
        <taxon>Anacardiaceae</taxon>
        <taxon>Pistacia</taxon>
    </lineage>
</organism>
<comment type="caution">
    <text evidence="1">The sequence shown here is derived from an EMBL/GenBank/DDBJ whole genome shotgun (WGS) entry which is preliminary data.</text>
</comment>
<accession>A0ACC1AZ41</accession>
<dbReference type="Proteomes" id="UP001164250">
    <property type="component" value="Chromosome 7"/>
</dbReference>
<reference evidence="2" key="1">
    <citation type="journal article" date="2023" name="G3 (Bethesda)">
        <title>Genome assembly and association tests identify interacting loci associated with vigor, precocity, and sex in interspecific pistachio rootstocks.</title>
        <authorList>
            <person name="Palmer W."/>
            <person name="Jacygrad E."/>
            <person name="Sagayaradj S."/>
            <person name="Cavanaugh K."/>
            <person name="Han R."/>
            <person name="Bertier L."/>
            <person name="Beede B."/>
            <person name="Kafkas S."/>
            <person name="Golino D."/>
            <person name="Preece J."/>
            <person name="Michelmore R."/>
        </authorList>
    </citation>
    <scope>NUCLEOTIDE SEQUENCE [LARGE SCALE GENOMIC DNA]</scope>
</reference>
<evidence type="ECO:0000313" key="2">
    <source>
        <dbReference type="Proteomes" id="UP001164250"/>
    </source>
</evidence>
<proteinExistence type="predicted"/>